<dbReference type="Gene3D" id="1.20.1440.90">
    <property type="entry name" value="Phosphoenolpyruvate/pyruvate domain"/>
    <property type="match status" value="1"/>
</dbReference>
<evidence type="ECO:0000313" key="11">
    <source>
        <dbReference type="EMBL" id="RKR76532.1"/>
    </source>
</evidence>
<keyword evidence="7 9" id="KW-0120">Carbon dioxide fixation</keyword>
<evidence type="ECO:0000256" key="4">
    <source>
        <dbReference type="ARBA" id="ARBA00022419"/>
    </source>
</evidence>
<evidence type="ECO:0000256" key="8">
    <source>
        <dbReference type="ARBA" id="ARBA00048995"/>
    </source>
</evidence>
<dbReference type="GO" id="GO:0006107">
    <property type="term" value="P:oxaloacetate metabolic process"/>
    <property type="evidence" value="ECO:0007669"/>
    <property type="project" value="UniProtKB-UniRule"/>
</dbReference>
<dbReference type="PANTHER" id="PTHR30523:SF6">
    <property type="entry name" value="PHOSPHOENOLPYRUVATE CARBOXYLASE"/>
    <property type="match status" value="1"/>
</dbReference>
<protein>
    <recommendedName>
        <fullName evidence="4 9">Phosphoenolpyruvate carboxylase</fullName>
        <shortName evidence="9">PEPC</shortName>
        <shortName evidence="9">PEPCase</shortName>
        <ecNumber evidence="3 9">4.1.1.31</ecNumber>
    </recommendedName>
</protein>
<dbReference type="PROSITE" id="PS00781">
    <property type="entry name" value="PEPCASE_1"/>
    <property type="match status" value="1"/>
</dbReference>
<accession>A0A495IKK4</accession>
<keyword evidence="5 9" id="KW-0460">Magnesium</keyword>
<comment type="caution">
    <text evidence="11">The sequence shown here is derived from an EMBL/GenBank/DDBJ whole genome shotgun (WGS) entry which is preliminary data.</text>
</comment>
<dbReference type="GO" id="GO:0006099">
    <property type="term" value="P:tricarboxylic acid cycle"/>
    <property type="evidence" value="ECO:0007669"/>
    <property type="project" value="InterPro"/>
</dbReference>
<dbReference type="InterPro" id="IPR015813">
    <property type="entry name" value="Pyrv/PenolPyrv_kinase-like_dom"/>
</dbReference>
<dbReference type="EMBL" id="RBKS01000001">
    <property type="protein sequence ID" value="RKR76532.1"/>
    <property type="molecule type" value="Genomic_DNA"/>
</dbReference>
<evidence type="ECO:0000256" key="7">
    <source>
        <dbReference type="ARBA" id="ARBA00023300"/>
    </source>
</evidence>
<proteinExistence type="inferred from homology"/>
<keyword evidence="11" id="KW-0670">Pyruvate</keyword>
<evidence type="ECO:0000256" key="1">
    <source>
        <dbReference type="ARBA" id="ARBA00003670"/>
    </source>
</evidence>
<dbReference type="EC" id="4.1.1.31" evidence="3 9"/>
<dbReference type="PRINTS" id="PR00150">
    <property type="entry name" value="PEPCARBXLASE"/>
</dbReference>
<sequence length="896" mass="97399">MTTSEGSRRFDGFSRDDVRDAVDADLREDVSFLGNLLGRVLTESGGADLFDDVERVRRAVIDAYEGSPDASLAEAQRLVDALDQARAEQVARAFTCYFHLSNLAEEHHRVRVLEQRGATAGTASDSLPETLAQLVDEVGADEAHRRLAELRFHPVFTAHPTEARRRAVSATIRRISDLMTARDQAANPLESADIERRLLEDIDTLWRTSPIRTTRPTPLDEVRTAMNVFDQTLFEVVPRVYRLLDDRLQNGDAGLKPTVSPAFLRLGSWIGGDRDGNPHVTAEITEQAAGIAAEHVLRGLHRATSRIGATLTLDEADTPASPALAALAAEQEALSPKVAAGIGLRSPNETHRRALLFIAARIRATRKGSALAYSAPEQLLEELRIVQQSLREAGAHRSANGELQNLVWQVETFGFHLAELEVRQHSQVHRAALRDARAALAEHGSLDAEGVSLEPMTIEVLAVFRVIKGLQERYGVRAARRYIISFTQSSEDIATVFELARIAAGDGEPPVLDVIPLFETFADLNASTRILQEAVETADVQARLAATGRKLEVMLGYSDSSKDVGPVSATFALDDAQGRIARWADDNDIELTLFHGRGGAMGRGGGPANEAVMAQPPGSVDGRFKITEQGEVIFAQYGNKTIAARHIEQMAAATLMSSAPSNEERTSSAATRFAPLAATMDEASRAAFFGLVKAEGFAQWFAQVTPMEEVGLLALGSRPARRGLSVSSLEDLRAIPWVFAWSQARINLAGWFGLGSALEAVGDVELLRDAYASWPVFGAMIKNVEMSLAKTDDAIARQYLALAGRDDLAELVLDEMARTRDWVVKTSGHDDVLGDRPVLSRAVRLRSPYVDALSLLQLRALRGIRANTAEKDPTDSDHQLLLLTVNGVAAGLQNTG</sequence>
<evidence type="ECO:0000256" key="6">
    <source>
        <dbReference type="ARBA" id="ARBA00023239"/>
    </source>
</evidence>
<dbReference type="RefSeq" id="WP_121371495.1">
    <property type="nucleotide sequence ID" value="NZ_RBKS01000001.1"/>
</dbReference>
<evidence type="ECO:0000256" key="9">
    <source>
        <dbReference type="HAMAP-Rule" id="MF_00595"/>
    </source>
</evidence>
<dbReference type="GO" id="GO:0008964">
    <property type="term" value="F:phosphoenolpyruvate carboxylase activity"/>
    <property type="evidence" value="ECO:0007669"/>
    <property type="project" value="UniProtKB-UniRule"/>
</dbReference>
<evidence type="ECO:0000256" key="5">
    <source>
        <dbReference type="ARBA" id="ARBA00022842"/>
    </source>
</evidence>
<comment type="similarity">
    <text evidence="2 9">Belongs to the PEPCase type 1 family.</text>
</comment>
<dbReference type="AlphaFoldDB" id="A0A495IKK4"/>
<dbReference type="OrthoDB" id="9768133at2"/>
<evidence type="ECO:0000256" key="10">
    <source>
        <dbReference type="PROSITE-ProRule" id="PRU10111"/>
    </source>
</evidence>
<dbReference type="InterPro" id="IPR018129">
    <property type="entry name" value="PEP_COase_Lys_AS"/>
</dbReference>
<feature type="active site" evidence="9">
    <location>
        <position position="562"/>
    </location>
</feature>
<comment type="subunit">
    <text evidence="9">Homotetramer.</text>
</comment>
<dbReference type="GO" id="GO:0000287">
    <property type="term" value="F:magnesium ion binding"/>
    <property type="evidence" value="ECO:0007669"/>
    <property type="project" value="UniProtKB-UniRule"/>
</dbReference>
<evidence type="ECO:0000313" key="12">
    <source>
        <dbReference type="Proteomes" id="UP000280008"/>
    </source>
</evidence>
<feature type="active site" evidence="9 10">
    <location>
        <position position="159"/>
    </location>
</feature>
<reference evidence="11 12" key="1">
    <citation type="submission" date="2018-10" db="EMBL/GenBank/DDBJ databases">
        <title>Sequencing the genomes of 1000 actinobacteria strains.</title>
        <authorList>
            <person name="Klenk H.-P."/>
        </authorList>
    </citation>
    <scope>NUCLEOTIDE SEQUENCE [LARGE SCALE GENOMIC DNA]</scope>
    <source>
        <strain evidence="11 12">DSM 17894</strain>
    </source>
</reference>
<gene>
    <name evidence="9" type="primary">ppc</name>
    <name evidence="11" type="ORF">C8E83_3709</name>
</gene>
<keyword evidence="6 9" id="KW-0456">Lyase</keyword>
<comment type="cofactor">
    <cofactor evidence="9">
        <name>Mg(2+)</name>
        <dbReference type="ChEBI" id="CHEBI:18420"/>
    </cofactor>
</comment>
<dbReference type="PANTHER" id="PTHR30523">
    <property type="entry name" value="PHOSPHOENOLPYRUVATE CARBOXYLASE"/>
    <property type="match status" value="1"/>
</dbReference>
<dbReference type="Proteomes" id="UP000280008">
    <property type="component" value="Unassembled WGS sequence"/>
</dbReference>
<dbReference type="GO" id="GO:0015977">
    <property type="term" value="P:carbon fixation"/>
    <property type="evidence" value="ECO:0007669"/>
    <property type="project" value="UniProtKB-UniRule"/>
</dbReference>
<dbReference type="InterPro" id="IPR021135">
    <property type="entry name" value="PEP_COase"/>
</dbReference>
<name>A0A495IKK4_9MICO</name>
<dbReference type="GO" id="GO:0005829">
    <property type="term" value="C:cytosol"/>
    <property type="evidence" value="ECO:0007669"/>
    <property type="project" value="TreeGrafter"/>
</dbReference>
<dbReference type="InterPro" id="IPR022805">
    <property type="entry name" value="PEP_COase_bac/pln-type"/>
</dbReference>
<keyword evidence="12" id="KW-1185">Reference proteome</keyword>
<dbReference type="Pfam" id="PF00311">
    <property type="entry name" value="PEPcase"/>
    <property type="match status" value="2"/>
</dbReference>
<comment type="function">
    <text evidence="1 9">Forms oxaloacetate, a four-carbon dicarboxylic acid source for the tricarboxylic acid cycle.</text>
</comment>
<organism evidence="11 12">
    <name type="scientific">Frondihabitans australicus</name>
    <dbReference type="NCBI Taxonomy" id="386892"/>
    <lineage>
        <taxon>Bacteria</taxon>
        <taxon>Bacillati</taxon>
        <taxon>Actinomycetota</taxon>
        <taxon>Actinomycetes</taxon>
        <taxon>Micrococcales</taxon>
        <taxon>Microbacteriaceae</taxon>
        <taxon>Frondihabitans</taxon>
    </lineage>
</organism>
<comment type="catalytic activity">
    <reaction evidence="8 9">
        <text>oxaloacetate + phosphate = phosphoenolpyruvate + hydrogencarbonate</text>
        <dbReference type="Rhea" id="RHEA:28370"/>
        <dbReference type="ChEBI" id="CHEBI:16452"/>
        <dbReference type="ChEBI" id="CHEBI:17544"/>
        <dbReference type="ChEBI" id="CHEBI:43474"/>
        <dbReference type="ChEBI" id="CHEBI:58702"/>
        <dbReference type="EC" id="4.1.1.31"/>
    </reaction>
</comment>
<dbReference type="SUPFAM" id="SSF51621">
    <property type="entry name" value="Phosphoenolpyruvate/pyruvate domain"/>
    <property type="match status" value="1"/>
</dbReference>
<evidence type="ECO:0000256" key="3">
    <source>
        <dbReference type="ARBA" id="ARBA00012305"/>
    </source>
</evidence>
<evidence type="ECO:0000256" key="2">
    <source>
        <dbReference type="ARBA" id="ARBA00008346"/>
    </source>
</evidence>
<dbReference type="HAMAP" id="MF_00595">
    <property type="entry name" value="PEPcase_type1"/>
    <property type="match status" value="1"/>
</dbReference>